<evidence type="ECO:0000256" key="6">
    <source>
        <dbReference type="SAM" id="MobiDB-lite"/>
    </source>
</evidence>
<evidence type="ECO:0000256" key="5">
    <source>
        <dbReference type="PROSITE-ProRule" id="PRU00352"/>
    </source>
</evidence>
<dbReference type="InterPro" id="IPR002165">
    <property type="entry name" value="Plexin_repeat"/>
</dbReference>
<evidence type="ECO:0000313" key="9">
    <source>
        <dbReference type="Proteomes" id="UP001219934"/>
    </source>
</evidence>
<dbReference type="InterPro" id="IPR027231">
    <property type="entry name" value="Semaphorin"/>
</dbReference>
<dbReference type="GO" id="GO:0071526">
    <property type="term" value="P:semaphorin-plexin signaling pathway"/>
    <property type="evidence" value="ECO:0007669"/>
    <property type="project" value="TreeGrafter"/>
</dbReference>
<feature type="non-terminal residue" evidence="8">
    <location>
        <position position="1"/>
    </location>
</feature>
<dbReference type="PANTHER" id="PTHR11036:SF11">
    <property type="entry name" value="SEMAPHORIN-6C"/>
    <property type="match status" value="1"/>
</dbReference>
<evidence type="ECO:0000259" key="7">
    <source>
        <dbReference type="PROSITE" id="PS51004"/>
    </source>
</evidence>
<dbReference type="InterPro" id="IPR001627">
    <property type="entry name" value="Semap_dom"/>
</dbReference>
<evidence type="ECO:0000313" key="8">
    <source>
        <dbReference type="EMBL" id="KAJ4928158.1"/>
    </source>
</evidence>
<dbReference type="GO" id="GO:0030215">
    <property type="term" value="F:semaphorin receptor binding"/>
    <property type="evidence" value="ECO:0007669"/>
    <property type="project" value="InterPro"/>
</dbReference>
<dbReference type="GO" id="GO:0030335">
    <property type="term" value="P:positive regulation of cell migration"/>
    <property type="evidence" value="ECO:0007669"/>
    <property type="project" value="TreeGrafter"/>
</dbReference>
<evidence type="ECO:0000256" key="4">
    <source>
        <dbReference type="ARBA" id="ARBA00023180"/>
    </source>
</evidence>
<protein>
    <recommendedName>
        <fullName evidence="7">Sema domain-containing protein</fullName>
    </recommendedName>
</protein>
<dbReference type="GO" id="GO:0045499">
    <property type="term" value="F:chemorepellent activity"/>
    <property type="evidence" value="ECO:0007669"/>
    <property type="project" value="TreeGrafter"/>
</dbReference>
<dbReference type="InterPro" id="IPR036352">
    <property type="entry name" value="Semap_dom_sf"/>
</dbReference>
<accession>A0AAD6AN65</accession>
<dbReference type="EMBL" id="JAPTMU010000018">
    <property type="protein sequence ID" value="KAJ4928158.1"/>
    <property type="molecule type" value="Genomic_DNA"/>
</dbReference>
<dbReference type="Proteomes" id="UP001219934">
    <property type="component" value="Unassembled WGS sequence"/>
</dbReference>
<evidence type="ECO:0000256" key="3">
    <source>
        <dbReference type="ARBA" id="ARBA00023157"/>
    </source>
</evidence>
<dbReference type="SUPFAM" id="SSF101912">
    <property type="entry name" value="Sema domain"/>
    <property type="match status" value="1"/>
</dbReference>
<dbReference type="Pfam" id="PF01437">
    <property type="entry name" value="PSI"/>
    <property type="match status" value="1"/>
</dbReference>
<feature type="region of interest" description="Disordered" evidence="6">
    <location>
        <begin position="181"/>
        <end position="209"/>
    </location>
</feature>
<comment type="subcellular location">
    <subcellularLocation>
        <location evidence="1">Membrane</location>
    </subcellularLocation>
</comment>
<dbReference type="GO" id="GO:0001755">
    <property type="term" value="P:neural crest cell migration"/>
    <property type="evidence" value="ECO:0007669"/>
    <property type="project" value="TreeGrafter"/>
</dbReference>
<dbReference type="PANTHER" id="PTHR11036">
    <property type="entry name" value="SEMAPHORIN"/>
    <property type="match status" value="1"/>
</dbReference>
<dbReference type="AlphaFoldDB" id="A0AAD6AN65"/>
<feature type="domain" description="Sema" evidence="7">
    <location>
        <begin position="1"/>
        <end position="323"/>
    </location>
</feature>
<dbReference type="Gene3D" id="3.30.1680.10">
    <property type="entry name" value="ligand-binding face of the semaphorins, domain 2"/>
    <property type="match status" value="1"/>
</dbReference>
<comment type="caution">
    <text evidence="5">Lacks conserved residue(s) required for the propagation of feature annotation.</text>
</comment>
<keyword evidence="3" id="KW-1015">Disulfide bond</keyword>
<keyword evidence="2" id="KW-0472">Membrane</keyword>
<keyword evidence="4" id="KW-0325">Glycoprotein</keyword>
<dbReference type="GO" id="GO:0007411">
    <property type="term" value="P:axon guidance"/>
    <property type="evidence" value="ECO:0007669"/>
    <property type="project" value="TreeGrafter"/>
</dbReference>
<dbReference type="InterPro" id="IPR015943">
    <property type="entry name" value="WD40/YVTN_repeat-like_dom_sf"/>
</dbReference>
<dbReference type="SUPFAM" id="SSF103575">
    <property type="entry name" value="Plexin repeat"/>
    <property type="match status" value="1"/>
</dbReference>
<sequence length="387" mass="42916">MVGQARCPFESGQSNVGLFAGGDFYSATMTDFLASDAVIYRSLGDGRPVLRTVKYDSKWLREPHFLHAIDYGNYVYFFLSEIAVVFSRVTRVCKNDNGGSPRVLERYWTSFLKARLNCSVPGDSFFYFDILQSLTNVLQINQRPAVVGVFTTQDNSIPGSAVCAFYMDDIESVFDGKFKEQRTSDSSWTPVPEEQVPRPRPGTCTGDGPAVDYKSSVQLPDEMLMFIKSSKLSQIVVDVSAGPYKDRTVMFLGSDDGRVLKLLTSTHPNDSFGSKLLEDIHVYNPSKCNVQGQEDRRVLALELDKERHALFVAFSSCVIRVPLSRCSQHGACRRACLASRDPYCIWLRTGSCANMAPGFKYVTPFSFCLLSPSDGISPAADKALSST</sequence>
<evidence type="ECO:0000256" key="1">
    <source>
        <dbReference type="ARBA" id="ARBA00004370"/>
    </source>
</evidence>
<evidence type="ECO:0000256" key="2">
    <source>
        <dbReference type="ARBA" id="ARBA00023136"/>
    </source>
</evidence>
<comment type="caution">
    <text evidence="8">The sequence shown here is derived from an EMBL/GenBank/DDBJ whole genome shotgun (WGS) entry which is preliminary data.</text>
</comment>
<organism evidence="8 9">
    <name type="scientific">Pogonophryne albipinna</name>
    <dbReference type="NCBI Taxonomy" id="1090488"/>
    <lineage>
        <taxon>Eukaryota</taxon>
        <taxon>Metazoa</taxon>
        <taxon>Chordata</taxon>
        <taxon>Craniata</taxon>
        <taxon>Vertebrata</taxon>
        <taxon>Euteleostomi</taxon>
        <taxon>Actinopterygii</taxon>
        <taxon>Neopterygii</taxon>
        <taxon>Teleostei</taxon>
        <taxon>Neoteleostei</taxon>
        <taxon>Acanthomorphata</taxon>
        <taxon>Eupercaria</taxon>
        <taxon>Perciformes</taxon>
        <taxon>Notothenioidei</taxon>
        <taxon>Pogonophryne</taxon>
    </lineage>
</organism>
<name>A0AAD6AN65_9TELE</name>
<reference evidence="8" key="1">
    <citation type="submission" date="2022-11" db="EMBL/GenBank/DDBJ databases">
        <title>Chromosome-level genome of Pogonophryne albipinna.</title>
        <authorList>
            <person name="Jo E."/>
        </authorList>
    </citation>
    <scope>NUCLEOTIDE SEQUENCE</scope>
    <source>
        <strain evidence="8">SGF0006</strain>
        <tissue evidence="8">Muscle</tissue>
    </source>
</reference>
<gene>
    <name evidence="8" type="ORF">JOQ06_015955</name>
</gene>
<keyword evidence="9" id="KW-1185">Reference proteome</keyword>
<proteinExistence type="predicted"/>
<dbReference type="Pfam" id="PF01403">
    <property type="entry name" value="Sema"/>
    <property type="match status" value="1"/>
</dbReference>
<dbReference type="PROSITE" id="PS51004">
    <property type="entry name" value="SEMA"/>
    <property type="match status" value="1"/>
</dbReference>
<dbReference type="Gene3D" id="2.130.10.10">
    <property type="entry name" value="YVTN repeat-like/Quinoprotein amine dehydrogenase"/>
    <property type="match status" value="1"/>
</dbReference>
<dbReference type="GO" id="GO:0005886">
    <property type="term" value="C:plasma membrane"/>
    <property type="evidence" value="ECO:0007669"/>
    <property type="project" value="TreeGrafter"/>
</dbReference>
<dbReference type="SMART" id="SM00630">
    <property type="entry name" value="Sema"/>
    <property type="match status" value="1"/>
</dbReference>